<dbReference type="GO" id="GO:0005200">
    <property type="term" value="F:structural constituent of cytoskeleton"/>
    <property type="evidence" value="ECO:0007669"/>
    <property type="project" value="InterPro"/>
</dbReference>
<dbReference type="InterPro" id="IPR008374">
    <property type="entry name" value="SF_assemblin/giardin_b"/>
</dbReference>
<feature type="region of interest" description="Disordered" evidence="8">
    <location>
        <begin position="1"/>
        <end position="25"/>
    </location>
</feature>
<dbReference type="EMBL" id="CAJJDM010000092">
    <property type="protein sequence ID" value="CAD8091728.1"/>
    <property type="molecule type" value="Genomic_DNA"/>
</dbReference>
<evidence type="ECO:0000313" key="9">
    <source>
        <dbReference type="EMBL" id="CAD8091728.1"/>
    </source>
</evidence>
<name>A0A8S1NGA0_PARPR</name>
<accession>A0A8S1NGA0</accession>
<gene>
    <name evidence="9" type="ORF">PPRIM_AZ9-3.1.T0890031</name>
</gene>
<evidence type="ECO:0000256" key="5">
    <source>
        <dbReference type="ARBA" id="ARBA00023054"/>
    </source>
</evidence>
<evidence type="ECO:0000256" key="1">
    <source>
        <dbReference type="ARBA" id="ARBA00004245"/>
    </source>
</evidence>
<evidence type="ECO:0000256" key="6">
    <source>
        <dbReference type="ARBA" id="ARBA00023212"/>
    </source>
</evidence>
<dbReference type="AlphaFoldDB" id="A0A8S1NGA0"/>
<feature type="coiled-coil region" evidence="7">
    <location>
        <begin position="29"/>
        <end position="63"/>
    </location>
</feature>
<reference evidence="9" key="1">
    <citation type="submission" date="2021-01" db="EMBL/GenBank/DDBJ databases">
        <authorList>
            <consortium name="Genoscope - CEA"/>
            <person name="William W."/>
        </authorList>
    </citation>
    <scope>NUCLEOTIDE SEQUENCE</scope>
</reference>
<evidence type="ECO:0000256" key="8">
    <source>
        <dbReference type="SAM" id="MobiDB-lite"/>
    </source>
</evidence>
<keyword evidence="10" id="KW-1185">Reference proteome</keyword>
<dbReference type="Pfam" id="PF06705">
    <property type="entry name" value="SF-assemblin"/>
    <property type="match status" value="1"/>
</dbReference>
<comment type="caution">
    <text evidence="9">The sequence shown here is derived from an EMBL/GenBank/DDBJ whole genome shotgun (WGS) entry which is preliminary data.</text>
</comment>
<evidence type="ECO:0000256" key="7">
    <source>
        <dbReference type="SAM" id="Coils"/>
    </source>
</evidence>
<dbReference type="PANTHER" id="PTHR40412:SF1">
    <property type="entry name" value="SF-ASSEMBLIN"/>
    <property type="match status" value="1"/>
</dbReference>
<dbReference type="GO" id="GO:0005874">
    <property type="term" value="C:microtubule"/>
    <property type="evidence" value="ECO:0007669"/>
    <property type="project" value="UniProtKB-KW"/>
</dbReference>
<keyword evidence="5 7" id="KW-0175">Coiled coil</keyword>
<evidence type="ECO:0000256" key="4">
    <source>
        <dbReference type="ARBA" id="ARBA00022701"/>
    </source>
</evidence>
<organism evidence="9 10">
    <name type="scientific">Paramecium primaurelia</name>
    <dbReference type="NCBI Taxonomy" id="5886"/>
    <lineage>
        <taxon>Eukaryota</taxon>
        <taxon>Sar</taxon>
        <taxon>Alveolata</taxon>
        <taxon>Ciliophora</taxon>
        <taxon>Intramacronucleata</taxon>
        <taxon>Oligohymenophorea</taxon>
        <taxon>Peniculida</taxon>
        <taxon>Parameciidae</taxon>
        <taxon>Paramecium</taxon>
    </lineage>
</organism>
<keyword evidence="6" id="KW-0206">Cytoskeleton</keyword>
<sequence>MQQTQANLQATGPLTQKPYKQLPKDNEKLTLLEKQMGDLANDFEDMKRNREEAKKQLEAKFLDVHRKIQNTREFITQEGERINNTLIAYDSKFTQVLNQTNQKLQNQHETFAHQTDQRIVDANSYLRDLTQKLEEEKQERMRQSDENLREIRKQLTTLFEHYETEKNTRVEREKEILRKLDDEAYQLNEKLSNEKSERILQSKELRDHTDQEIQRQRKNNQDFHVKTIDEFNHVAYNLKEEMNQRFNQQNQIIDNLSSVIKTIQDTLKIIGKGVND</sequence>
<comment type="subcellular location">
    <subcellularLocation>
        <location evidence="1">Cytoplasm</location>
        <location evidence="1">Cytoskeleton</location>
    </subcellularLocation>
</comment>
<dbReference type="PANTHER" id="PTHR40412">
    <property type="entry name" value="SF-ASSEMBLIN"/>
    <property type="match status" value="1"/>
</dbReference>
<comment type="similarity">
    <text evidence="2">Belongs to the SF-assemblin family.</text>
</comment>
<dbReference type="OMA" id="QNYCDEQ"/>
<evidence type="ECO:0000313" key="10">
    <source>
        <dbReference type="Proteomes" id="UP000688137"/>
    </source>
</evidence>
<evidence type="ECO:0000256" key="3">
    <source>
        <dbReference type="ARBA" id="ARBA00022490"/>
    </source>
</evidence>
<evidence type="ECO:0000256" key="2">
    <source>
        <dbReference type="ARBA" id="ARBA00005678"/>
    </source>
</evidence>
<keyword evidence="4" id="KW-0493">Microtubule</keyword>
<evidence type="ECO:0008006" key="11">
    <source>
        <dbReference type="Google" id="ProtNLM"/>
    </source>
</evidence>
<protein>
    <recommendedName>
        <fullName evidence="11">SF-assemblin</fullName>
    </recommendedName>
</protein>
<keyword evidence="3" id="KW-0963">Cytoplasm</keyword>
<feature type="coiled-coil region" evidence="7">
    <location>
        <begin position="119"/>
        <end position="197"/>
    </location>
</feature>
<feature type="compositionally biased region" description="Polar residues" evidence="8">
    <location>
        <begin position="1"/>
        <end position="14"/>
    </location>
</feature>
<proteinExistence type="inferred from homology"/>
<dbReference type="Proteomes" id="UP000688137">
    <property type="component" value="Unassembled WGS sequence"/>
</dbReference>